<evidence type="ECO:0000313" key="1">
    <source>
        <dbReference type="EMBL" id="AFL51480.1"/>
    </source>
</evidence>
<dbReference type="HOGENOM" id="CLU_3029991_0_0_5"/>
<reference evidence="1 2" key="1">
    <citation type="journal article" date="2012" name="J. Bacteriol.">
        <title>Complete genome sequence of the broad-host-range strain Sinorhizobium fredii USDA257.</title>
        <authorList>
            <person name="Schuldes J."/>
            <person name="Rodriguez Orbegoso M."/>
            <person name="Schmeisser C."/>
            <person name="Krishnan H.B."/>
            <person name="Daniel R."/>
            <person name="Streit W.R."/>
        </authorList>
    </citation>
    <scope>NUCLEOTIDE SEQUENCE [LARGE SCALE GENOMIC DNA]</scope>
    <source>
        <strain evidence="1 2">USDA 257</strain>
    </source>
</reference>
<dbReference type="STRING" id="1185652.USDA257_c29090"/>
<organism evidence="1 2">
    <name type="scientific">Sinorhizobium fredii (strain USDA 257)</name>
    <dbReference type="NCBI Taxonomy" id="1185652"/>
    <lineage>
        <taxon>Bacteria</taxon>
        <taxon>Pseudomonadati</taxon>
        <taxon>Pseudomonadota</taxon>
        <taxon>Alphaproteobacteria</taxon>
        <taxon>Hyphomicrobiales</taxon>
        <taxon>Rhizobiaceae</taxon>
        <taxon>Sinorhizobium/Ensifer group</taxon>
        <taxon>Sinorhizobium</taxon>
    </lineage>
</organism>
<protein>
    <submittedName>
        <fullName evidence="1">Uncharacterized protein</fullName>
    </submittedName>
</protein>
<dbReference type="Proteomes" id="UP000006180">
    <property type="component" value="Chromosome"/>
</dbReference>
<accession>I3X6H4</accession>
<proteinExistence type="predicted"/>
<evidence type="ECO:0000313" key="2">
    <source>
        <dbReference type="Proteomes" id="UP000006180"/>
    </source>
</evidence>
<dbReference type="AlphaFoldDB" id="I3X6H4"/>
<sequence length="55" mass="5886">MRPGEGHHQLFPRLRFLAALAGPAIILALAIAASEWLTIEVNPPLAPHTIAVVSH</sequence>
<gene>
    <name evidence="1" type="ORF">USDA257_c29090</name>
</gene>
<name>I3X6H4_SINF2</name>
<dbReference type="EMBL" id="CP003563">
    <property type="protein sequence ID" value="AFL51480.1"/>
    <property type="molecule type" value="Genomic_DNA"/>
</dbReference>
<dbReference type="KEGG" id="sfd:USDA257_c29090"/>